<proteinExistence type="inferred from homology"/>
<dbReference type="Pfam" id="PF00027">
    <property type="entry name" value="cNMP_binding"/>
    <property type="match status" value="3"/>
</dbReference>
<dbReference type="InterPro" id="IPR016035">
    <property type="entry name" value="Acyl_Trfase/lysoPLipase"/>
</dbReference>
<dbReference type="SUPFAM" id="SSF51206">
    <property type="entry name" value="cAMP-binding domain-like"/>
    <property type="match status" value="3"/>
</dbReference>
<evidence type="ECO:0000256" key="10">
    <source>
        <dbReference type="ARBA" id="ARBA00023098"/>
    </source>
</evidence>
<feature type="active site" description="Proton acceptor" evidence="12">
    <location>
        <position position="1174"/>
    </location>
</feature>
<feature type="region of interest" description="Disordered" evidence="13">
    <location>
        <begin position="435"/>
        <end position="455"/>
    </location>
</feature>
<feature type="compositionally biased region" description="Polar residues" evidence="13">
    <location>
        <begin position="1719"/>
        <end position="1746"/>
    </location>
</feature>
<dbReference type="InterPro" id="IPR000595">
    <property type="entry name" value="cNMP-bd_dom"/>
</dbReference>
<evidence type="ECO:0000256" key="1">
    <source>
        <dbReference type="ARBA" id="ARBA00004389"/>
    </source>
</evidence>
<dbReference type="GO" id="GO:0005789">
    <property type="term" value="C:endoplasmic reticulum membrane"/>
    <property type="evidence" value="ECO:0007669"/>
    <property type="project" value="UniProtKB-SubCell"/>
</dbReference>
<evidence type="ECO:0000256" key="4">
    <source>
        <dbReference type="ARBA" id="ARBA00022553"/>
    </source>
</evidence>
<dbReference type="InterPro" id="IPR050301">
    <property type="entry name" value="NTE"/>
</dbReference>
<dbReference type="EC" id="3.1.1.5" evidence="3"/>
<reference evidence="18" key="2">
    <citation type="submission" date="2023-11" db="UniProtKB">
        <authorList>
            <consortium name="WormBaseParasite"/>
        </authorList>
    </citation>
    <scope>IDENTIFICATION</scope>
</reference>
<feature type="domain" description="Cyclic nucleotide-binding" evidence="15">
    <location>
        <begin position="186"/>
        <end position="295"/>
    </location>
</feature>
<evidence type="ECO:0000256" key="3">
    <source>
        <dbReference type="ARBA" id="ARBA00013274"/>
    </source>
</evidence>
<feature type="short sequence motif" description="GXGXXG" evidence="12">
    <location>
        <begin position="1025"/>
        <end position="1030"/>
    </location>
</feature>
<dbReference type="InterPro" id="IPR056556">
    <property type="entry name" value="NTE1_P-loop_dom"/>
</dbReference>
<evidence type="ECO:0000259" key="16">
    <source>
        <dbReference type="PROSITE" id="PS51635"/>
    </source>
</evidence>
<keyword evidence="10 12" id="KW-0443">Lipid metabolism</keyword>
<evidence type="ECO:0000313" key="18">
    <source>
        <dbReference type="WBParaSite" id="SRDH1_28520.30"/>
    </source>
</evidence>
<feature type="domain" description="Cyclic nucleotide-binding" evidence="15">
    <location>
        <begin position="639"/>
        <end position="759"/>
    </location>
</feature>
<organism evidence="17 18">
    <name type="scientific">Schistosoma rodhaini</name>
    <dbReference type="NCBI Taxonomy" id="6188"/>
    <lineage>
        <taxon>Eukaryota</taxon>
        <taxon>Metazoa</taxon>
        <taxon>Spiralia</taxon>
        <taxon>Lophotrochozoa</taxon>
        <taxon>Platyhelminthes</taxon>
        <taxon>Trematoda</taxon>
        <taxon>Digenea</taxon>
        <taxon>Strigeidida</taxon>
        <taxon>Schistosomatoidea</taxon>
        <taxon>Schistosomatidae</taxon>
        <taxon>Schistosoma</taxon>
    </lineage>
</organism>
<dbReference type="Pfam" id="PF24179">
    <property type="entry name" value="NTE_Ploop"/>
    <property type="match status" value="1"/>
</dbReference>
<dbReference type="Pfam" id="PF01734">
    <property type="entry name" value="Patatin"/>
    <property type="match status" value="1"/>
</dbReference>
<keyword evidence="9 14" id="KW-1133">Transmembrane helix</keyword>
<evidence type="ECO:0000256" key="12">
    <source>
        <dbReference type="PROSITE-ProRule" id="PRU01161"/>
    </source>
</evidence>
<comment type="subcellular location">
    <subcellularLocation>
        <location evidence="1">Endoplasmic reticulum membrane</location>
        <topology evidence="1">Single-pass membrane protein</topology>
    </subcellularLocation>
</comment>
<feature type="short sequence motif" description="GXSXG" evidence="12">
    <location>
        <begin position="1052"/>
        <end position="1056"/>
    </location>
</feature>
<evidence type="ECO:0000256" key="5">
    <source>
        <dbReference type="ARBA" id="ARBA00022692"/>
    </source>
</evidence>
<dbReference type="GO" id="GO:0004622">
    <property type="term" value="F:phosphatidylcholine lysophospholipase activity"/>
    <property type="evidence" value="ECO:0007669"/>
    <property type="project" value="UniProtKB-EC"/>
</dbReference>
<keyword evidence="5 14" id="KW-0812">Transmembrane</keyword>
<feature type="region of interest" description="Disordered" evidence="13">
    <location>
        <begin position="1653"/>
        <end position="1790"/>
    </location>
</feature>
<dbReference type="InterPro" id="IPR001423">
    <property type="entry name" value="LysoPLipase_patatin_CS"/>
</dbReference>
<name>A0AA85EXH8_9TREM</name>
<feature type="transmembrane region" description="Helical" evidence="14">
    <location>
        <begin position="60"/>
        <end position="80"/>
    </location>
</feature>
<dbReference type="PROSITE" id="PS01237">
    <property type="entry name" value="UPF0028"/>
    <property type="match status" value="1"/>
</dbReference>
<sequence>MQLFSTACDRVSSLSSNIYETFYDLINKFTLFYAGVLISIREGILAEIFPSLLLSYNATVLLILTIFLLGLSTFLLLWHLKSHVPLRVKITKVPRGFRRRDKIRYHAIRFGRKFSEITEELKKVQTKEERRTTIINFARKIFKLHDVGKSPTLAYGRLPESFFEPDEEDVSSLPEDLRLMISSIRVFGQLEKSFFIRFCKFIETIELNVGDCLFRIGDEDKCVYVIRSGRIQITVTEPDGSKCTIAEVGKGGSVDSLLSVLSILTGYPSTFEFMEAVALEPTTVLCLPARSFLEICKTQTPLFRIIQMIAVRLQRLSFNALHTYLGLSSELINKDFSPISGSSEAYEFLCNIFEKKSSMKDFNEFGNISLKYPDLDLTCSKVKFSMSYVTDDQKSKNSESELEQVFTYNDDLNLDSMSQSGALELGESPIFYSRKRTSSPMYSPSQPPSPNCKHRSTNLRRARSLADTSCKLQLNCDDVNDVIKDIGNENNKEEPSDFVKDVSFTKSELKEMIKFAEKDLSNLLNLTDTSILHGHVSLTTVSSDFILSRECEMQLEMYYVIFGELRAFQSTNDGPNNDVITMFKCGPGKAVGLLGLITGEPNIYGIQATTKTIVAVLSRETFYSVVRQYPKALFSVTHIISSHLSPLFHQLDFAMEWLSVKSGKALYKKGDVSNHVYVVLSGRLRQVDNMPDGGHRIVSELGRGDLVGFLEVISQQPRISTVMAIRDSELAQIPSHLLHHLKNKFPQVLTRIIQLLSDKLLGNLTTSSSTASQLGMPLLHMTSTNSLVTGGLGYTTGGNSKLDVLYSPLNSGVMTNLRTIAVLPTTTDINAEAFTLELQHSMSSMGSSVRLTSDIVLKRLGSCAFDSVNQYRLSTWLSHQEDSHRIVFFVCDCQRVSAWNRICIRQADCILVLALHSSDPARPSPIEMVLKNDPTKVAKVLILMYPLDTDYPESGKTAVWLNARPWISQHYHIRCEPRVFIPRSKSNLINFYTKVFAREKPNPLSDFSRLARYLVGEAVGLVLGGGGARGCSHVGLIRAFQEAGIPIDLVGGTSIGSFMGALWADETRVAQFTQRARDFTNCFNSIWKKIKDFTYPAVSIFSGKELNRQLQSIFHDRQIEDFWLPFFCVTTDITNCKMRIHTQGSSWRYVRASMSLSGYLPPLCDPYDGSLLLDGGYTNNLPADVMVCFGAKTIFANDVGSAVETELTNYGDHLSGWYLLYNRYFRVGTPVLRIPSLTEIQARLAYISCVRQLEYIKASGICFYLRPPIDKYLTLQFSAFDEINHDLTVCIQNSTSSHPRGMNELLSLIKCWSVVSSLTLNPSKCQTVNFSLEHEQHLNTLLESYNTYTIADSLIKTVSKVIYHGNVGYDYIKHVLNTWHEEGRLQNLIPGVKPHISSSTEISTCEIDPTSTQISPVHSPTTHNWLTQSFSDQLTFIDLAECVAKTSEGVNSPGSDKYHRTDSTNLQNFSQLPDMAGKNTITDISTYNNAPDSSGGSITTVGKLPKSTHTVVSDSTSRYFDTDHCLQSGSSSKISSSNEQYRKEEQKHISDFLENNLSSKCRRRFLSGCYDVRSSYLYRNSNILCDVNCASIQNNLIKSGVHANHLRKCKSDYGLQAYDNSQTMNSDVNPVVNARSAHVTKYSLSSFRSLEDDGYLEDDESSTDSAHSPVTASDPELRHDVYPESSNAEEKGLRQRSSSTYGLPPYLLHTEATNKRCDSPNSDNNVKNPSLMKGQQGSNDVFTNNPLLKLDMTSVRNRTKPNRKRHHRSSLDRLRTDRDRGAANSLVNLP</sequence>
<evidence type="ECO:0000256" key="14">
    <source>
        <dbReference type="SAM" id="Phobius"/>
    </source>
</evidence>
<dbReference type="PANTHER" id="PTHR14226">
    <property type="entry name" value="NEUROPATHY TARGET ESTERASE/SWISS CHEESE D.MELANOGASTER"/>
    <property type="match status" value="1"/>
</dbReference>
<dbReference type="PANTHER" id="PTHR14226:SF29">
    <property type="entry name" value="NEUROPATHY TARGET ESTERASE SWS"/>
    <property type="match status" value="1"/>
</dbReference>
<evidence type="ECO:0000259" key="15">
    <source>
        <dbReference type="PROSITE" id="PS50042"/>
    </source>
</evidence>
<protein>
    <recommendedName>
        <fullName evidence="3">lysophospholipase</fullName>
        <ecNumber evidence="3">3.1.1.5</ecNumber>
    </recommendedName>
</protein>
<dbReference type="SMART" id="SM00100">
    <property type="entry name" value="cNMP"/>
    <property type="match status" value="2"/>
</dbReference>
<keyword evidence="7" id="KW-0256">Endoplasmic reticulum</keyword>
<accession>A0AA85EXH8</accession>
<dbReference type="FunFam" id="2.60.120.10:FF:000010">
    <property type="entry name" value="neuropathy target esterase isoform X1"/>
    <property type="match status" value="1"/>
</dbReference>
<dbReference type="Gene3D" id="2.60.120.10">
    <property type="entry name" value="Jelly Rolls"/>
    <property type="match status" value="3"/>
</dbReference>
<keyword evidence="8 12" id="KW-0442">Lipid degradation</keyword>
<feature type="short sequence motif" description="DGA/G" evidence="12">
    <location>
        <begin position="1174"/>
        <end position="1176"/>
    </location>
</feature>
<feature type="compositionally biased region" description="Basic residues" evidence="13">
    <location>
        <begin position="1757"/>
        <end position="1768"/>
    </location>
</feature>
<reference evidence="17" key="1">
    <citation type="submission" date="2022-06" db="EMBL/GenBank/DDBJ databases">
        <authorList>
            <person name="Berger JAMES D."/>
            <person name="Berger JAMES D."/>
        </authorList>
    </citation>
    <scope>NUCLEOTIDE SEQUENCE [LARGE SCALE GENOMIC DNA]</scope>
</reference>
<comment type="similarity">
    <text evidence="2">Belongs to the NTE family.</text>
</comment>
<dbReference type="GO" id="GO:0046470">
    <property type="term" value="P:phosphatidylcholine metabolic process"/>
    <property type="evidence" value="ECO:0007669"/>
    <property type="project" value="InterPro"/>
</dbReference>
<evidence type="ECO:0000256" key="9">
    <source>
        <dbReference type="ARBA" id="ARBA00022989"/>
    </source>
</evidence>
<keyword evidence="6 12" id="KW-0378">Hydrolase</keyword>
<dbReference type="InterPro" id="IPR018490">
    <property type="entry name" value="cNMP-bd_dom_sf"/>
</dbReference>
<dbReference type="Proteomes" id="UP000050792">
    <property type="component" value="Unassembled WGS sequence"/>
</dbReference>
<dbReference type="PROSITE" id="PS51635">
    <property type="entry name" value="PNPLA"/>
    <property type="match status" value="1"/>
</dbReference>
<evidence type="ECO:0000313" key="17">
    <source>
        <dbReference type="Proteomes" id="UP000050792"/>
    </source>
</evidence>
<dbReference type="PROSITE" id="PS50042">
    <property type="entry name" value="CNMP_BINDING_3"/>
    <property type="match status" value="3"/>
</dbReference>
<evidence type="ECO:0000256" key="7">
    <source>
        <dbReference type="ARBA" id="ARBA00022824"/>
    </source>
</evidence>
<feature type="domain" description="Cyclic nucleotide-binding" evidence="15">
    <location>
        <begin position="556"/>
        <end position="626"/>
    </location>
</feature>
<feature type="compositionally biased region" description="Basic and acidic residues" evidence="13">
    <location>
        <begin position="1769"/>
        <end position="1781"/>
    </location>
</feature>
<dbReference type="CDD" id="cd00038">
    <property type="entry name" value="CAP_ED"/>
    <property type="match status" value="3"/>
</dbReference>
<feature type="active site" description="Nucleophile" evidence="12">
    <location>
        <position position="1054"/>
    </location>
</feature>
<evidence type="ECO:0000256" key="11">
    <source>
        <dbReference type="ARBA" id="ARBA00023136"/>
    </source>
</evidence>
<evidence type="ECO:0000256" key="8">
    <source>
        <dbReference type="ARBA" id="ARBA00022963"/>
    </source>
</evidence>
<dbReference type="Gene3D" id="3.40.1090.10">
    <property type="entry name" value="Cytosolic phospholipase A2 catalytic domain"/>
    <property type="match status" value="1"/>
</dbReference>
<evidence type="ECO:0000256" key="13">
    <source>
        <dbReference type="SAM" id="MobiDB-lite"/>
    </source>
</evidence>
<keyword evidence="17" id="KW-1185">Reference proteome</keyword>
<feature type="compositionally biased region" description="Acidic residues" evidence="13">
    <location>
        <begin position="1653"/>
        <end position="1662"/>
    </location>
</feature>
<keyword evidence="4" id="KW-0597">Phosphoprotein</keyword>
<dbReference type="SUPFAM" id="SSF52151">
    <property type="entry name" value="FabD/lysophospholipase-like"/>
    <property type="match status" value="1"/>
</dbReference>
<evidence type="ECO:0000256" key="6">
    <source>
        <dbReference type="ARBA" id="ARBA00022801"/>
    </source>
</evidence>
<dbReference type="InterPro" id="IPR014710">
    <property type="entry name" value="RmlC-like_jellyroll"/>
</dbReference>
<dbReference type="WBParaSite" id="SRDH1_28520.30">
    <property type="protein sequence ID" value="SRDH1_28520.30"/>
    <property type="gene ID" value="SRDH1_28520"/>
</dbReference>
<keyword evidence="11 14" id="KW-0472">Membrane</keyword>
<feature type="domain" description="PNPLA" evidence="16">
    <location>
        <begin position="1021"/>
        <end position="1187"/>
    </location>
</feature>
<evidence type="ECO:0000256" key="2">
    <source>
        <dbReference type="ARBA" id="ARBA00006636"/>
    </source>
</evidence>
<feature type="compositionally biased region" description="Basic and acidic residues" evidence="13">
    <location>
        <begin position="1675"/>
        <end position="1693"/>
    </location>
</feature>
<dbReference type="GO" id="GO:0016042">
    <property type="term" value="P:lipid catabolic process"/>
    <property type="evidence" value="ECO:0007669"/>
    <property type="project" value="UniProtKB-UniRule"/>
</dbReference>
<dbReference type="InterPro" id="IPR002641">
    <property type="entry name" value="PNPLA_dom"/>
</dbReference>